<dbReference type="InterPro" id="IPR003599">
    <property type="entry name" value="Ig_sub"/>
</dbReference>
<proteinExistence type="predicted"/>
<sequence length="440" mass="48032">MSLESSNMAGSALRTTFCLILLASTVQGLLDVEVIPYETIEAAVGQDVVLPCTIKTTSRDVKVINVEWSKKNESGENTKLAVYSPLFGFHPHQANINIEIVKNDTMNLEGFHLHLPAEKTWENGTYICHLTTFPHGSFRSEIQLQIKDVKIICDMDRTIQVLSGENVTVHCNAPPNSQYRWTKNKKLVSEKESLELWWVTDAQAGVYTLIVSTGKISLHKDFTITVLTVTTGLTTDLVTVSPQSNVTEEASIDSSDSSFTTARSPGLSTTGTSVTWTMSIGSNDSQSPSNVKIRTEFVNPSANYTDANVTSSPATHADPHLLLNSTTLSYGSTVFRAAQETASDEMRGESMLHTVTPSTTGNNAKSDGNGTVVEGNNHFIFHKLHLIVIAVIGLMDLPPPFRPPPPPVKYTAAKYHQTSIKSFPISRCNSLAMNSCEINV</sequence>
<reference evidence="4" key="2">
    <citation type="submission" date="2025-09" db="UniProtKB">
        <authorList>
            <consortium name="Ensembl"/>
        </authorList>
    </citation>
    <scope>IDENTIFICATION</scope>
</reference>
<dbReference type="GO" id="GO:0007160">
    <property type="term" value="P:cell-matrix adhesion"/>
    <property type="evidence" value="ECO:0007669"/>
    <property type="project" value="TreeGrafter"/>
</dbReference>
<reference evidence="4" key="1">
    <citation type="submission" date="2025-08" db="UniProtKB">
        <authorList>
            <consortium name="Ensembl"/>
        </authorList>
    </citation>
    <scope>IDENTIFICATION</scope>
</reference>
<dbReference type="PANTHER" id="PTHR15317:SF1">
    <property type="entry name" value="T-CELL SURFACE PROTEIN TACTILE"/>
    <property type="match status" value="1"/>
</dbReference>
<evidence type="ECO:0000256" key="1">
    <source>
        <dbReference type="SAM" id="MobiDB-lite"/>
    </source>
</evidence>
<protein>
    <submittedName>
        <fullName evidence="4">T-cell surface protein tactile-like</fullName>
    </submittedName>
</protein>
<keyword evidence="2" id="KW-0732">Signal</keyword>
<dbReference type="Ensembl" id="ENSMAMT00000050544.1">
    <property type="protein sequence ID" value="ENSMAMP00000051847.1"/>
    <property type="gene ID" value="ENSMAMG00000025451.1"/>
</dbReference>
<feature type="domain" description="Ig-like" evidence="3">
    <location>
        <begin position="30"/>
        <end position="145"/>
    </location>
</feature>
<dbReference type="Proteomes" id="UP000261640">
    <property type="component" value="Unplaced"/>
</dbReference>
<keyword evidence="5" id="KW-1185">Reference proteome</keyword>
<dbReference type="SUPFAM" id="SSF48726">
    <property type="entry name" value="Immunoglobulin"/>
    <property type="match status" value="2"/>
</dbReference>
<dbReference type="Gene3D" id="2.60.40.10">
    <property type="entry name" value="Immunoglobulins"/>
    <property type="match status" value="2"/>
</dbReference>
<accession>A0A7N9AXD2</accession>
<evidence type="ECO:0000256" key="2">
    <source>
        <dbReference type="SAM" id="SignalP"/>
    </source>
</evidence>
<evidence type="ECO:0000313" key="5">
    <source>
        <dbReference type="Proteomes" id="UP000261640"/>
    </source>
</evidence>
<dbReference type="AlphaFoldDB" id="A0A7N9AXD2"/>
<dbReference type="SMART" id="SM00409">
    <property type="entry name" value="IG"/>
    <property type="match status" value="2"/>
</dbReference>
<dbReference type="InterPro" id="IPR007110">
    <property type="entry name" value="Ig-like_dom"/>
</dbReference>
<dbReference type="GeneTree" id="ENSGT00530000066564"/>
<feature type="signal peptide" evidence="2">
    <location>
        <begin position="1"/>
        <end position="28"/>
    </location>
</feature>
<dbReference type="GO" id="GO:0006954">
    <property type="term" value="P:inflammatory response"/>
    <property type="evidence" value="ECO:0007669"/>
    <property type="project" value="TreeGrafter"/>
</dbReference>
<evidence type="ECO:0000259" key="3">
    <source>
        <dbReference type="PROSITE" id="PS50835"/>
    </source>
</evidence>
<feature type="chain" id="PRO_5030765829" evidence="2">
    <location>
        <begin position="29"/>
        <end position="440"/>
    </location>
</feature>
<dbReference type="PROSITE" id="PS50835">
    <property type="entry name" value="IG_LIKE"/>
    <property type="match status" value="1"/>
</dbReference>
<dbReference type="InterPro" id="IPR036179">
    <property type="entry name" value="Ig-like_dom_sf"/>
</dbReference>
<dbReference type="InterPro" id="IPR042381">
    <property type="entry name" value="CD96"/>
</dbReference>
<organism evidence="4 5">
    <name type="scientific">Mastacembelus armatus</name>
    <name type="common">zig-zag eel</name>
    <dbReference type="NCBI Taxonomy" id="205130"/>
    <lineage>
        <taxon>Eukaryota</taxon>
        <taxon>Metazoa</taxon>
        <taxon>Chordata</taxon>
        <taxon>Craniata</taxon>
        <taxon>Vertebrata</taxon>
        <taxon>Euteleostomi</taxon>
        <taxon>Actinopterygii</taxon>
        <taxon>Neopterygii</taxon>
        <taxon>Teleostei</taxon>
        <taxon>Neoteleostei</taxon>
        <taxon>Acanthomorphata</taxon>
        <taxon>Anabantaria</taxon>
        <taxon>Synbranchiformes</taxon>
        <taxon>Mastacembelidae</taxon>
        <taxon>Mastacembelus</taxon>
    </lineage>
</organism>
<dbReference type="Pfam" id="PF07686">
    <property type="entry name" value="V-set"/>
    <property type="match status" value="1"/>
</dbReference>
<dbReference type="InterPro" id="IPR013783">
    <property type="entry name" value="Ig-like_fold"/>
</dbReference>
<dbReference type="PANTHER" id="PTHR15317">
    <property type="entry name" value="T-CELL SURFACE PROTEIN TACTILE"/>
    <property type="match status" value="1"/>
</dbReference>
<name>A0A7N9AXD2_9TELE</name>
<dbReference type="InParanoid" id="A0A7N9AXD2"/>
<dbReference type="InterPro" id="IPR013106">
    <property type="entry name" value="Ig_V-set"/>
</dbReference>
<evidence type="ECO:0000313" key="4">
    <source>
        <dbReference type="Ensembl" id="ENSMAMP00000051847.1"/>
    </source>
</evidence>
<feature type="region of interest" description="Disordered" evidence="1">
    <location>
        <begin position="249"/>
        <end position="271"/>
    </location>
</feature>